<reference evidence="2 3" key="1">
    <citation type="submission" date="2021-07" db="EMBL/GenBank/DDBJ databases">
        <title>Hymenobacter profundi sp. nov., isolated from deep-sea water.</title>
        <authorList>
            <person name="Kim M.K."/>
        </authorList>
    </citation>
    <scope>NUCLEOTIDE SEQUENCE [LARGE SCALE GENOMIC DNA]</scope>
    <source>
        <strain evidence="2 3">M2</strain>
    </source>
</reference>
<evidence type="ECO:0000313" key="2">
    <source>
        <dbReference type="EMBL" id="MBW3128872.1"/>
    </source>
</evidence>
<dbReference type="RefSeq" id="WP_219158706.1">
    <property type="nucleotide sequence ID" value="NZ_JAHWGL010000033.1"/>
</dbReference>
<accession>A0ABS6WZ49</accession>
<protein>
    <submittedName>
        <fullName evidence="2">Uncharacterized protein</fullName>
    </submittedName>
</protein>
<comment type="caution">
    <text evidence="2">The sequence shown here is derived from an EMBL/GenBank/DDBJ whole genome shotgun (WGS) entry which is preliminary data.</text>
</comment>
<sequence length="104" mass="11949">MPKPTQPPTTPQQSYTQESTSDYKQLAADYKAQYMHLSGRLIGSLESQVMMLNVLLERTQRQLDRERRMLNLLIREEASLLTPEEEEQLRELLPAFSEAGAPTI</sequence>
<feature type="region of interest" description="Disordered" evidence="1">
    <location>
        <begin position="1"/>
        <end position="22"/>
    </location>
</feature>
<evidence type="ECO:0000256" key="1">
    <source>
        <dbReference type="SAM" id="MobiDB-lite"/>
    </source>
</evidence>
<organism evidence="2 3">
    <name type="scientific">Hymenobacter profundi</name>
    <dbReference type="NCBI Taxonomy" id="1982110"/>
    <lineage>
        <taxon>Bacteria</taxon>
        <taxon>Pseudomonadati</taxon>
        <taxon>Bacteroidota</taxon>
        <taxon>Cytophagia</taxon>
        <taxon>Cytophagales</taxon>
        <taxon>Hymenobacteraceae</taxon>
        <taxon>Hymenobacter</taxon>
    </lineage>
</organism>
<feature type="compositionally biased region" description="Pro residues" evidence="1">
    <location>
        <begin position="1"/>
        <end position="10"/>
    </location>
</feature>
<feature type="compositionally biased region" description="Low complexity" evidence="1">
    <location>
        <begin position="11"/>
        <end position="20"/>
    </location>
</feature>
<gene>
    <name evidence="2" type="ORF">KYK14_09950</name>
</gene>
<dbReference type="Proteomes" id="UP000826188">
    <property type="component" value="Unassembled WGS sequence"/>
</dbReference>
<evidence type="ECO:0000313" key="3">
    <source>
        <dbReference type="Proteomes" id="UP000826188"/>
    </source>
</evidence>
<proteinExistence type="predicted"/>
<name>A0ABS6WZ49_9BACT</name>
<dbReference type="EMBL" id="JAHWGL010000033">
    <property type="protein sequence ID" value="MBW3128872.1"/>
    <property type="molecule type" value="Genomic_DNA"/>
</dbReference>
<keyword evidence="3" id="KW-1185">Reference proteome</keyword>